<name>A0AC60PPL3_IXOPE</name>
<protein>
    <submittedName>
        <fullName evidence="1">Uncharacterized protein</fullName>
    </submittedName>
</protein>
<reference evidence="1 2" key="1">
    <citation type="journal article" date="2020" name="Cell">
        <title>Large-Scale Comparative Analyses of Tick Genomes Elucidate Their Genetic Diversity and Vector Capacities.</title>
        <authorList>
            <consortium name="Tick Genome and Microbiome Consortium (TIGMIC)"/>
            <person name="Jia N."/>
            <person name="Wang J."/>
            <person name="Shi W."/>
            <person name="Du L."/>
            <person name="Sun Y."/>
            <person name="Zhan W."/>
            <person name="Jiang J.F."/>
            <person name="Wang Q."/>
            <person name="Zhang B."/>
            <person name="Ji P."/>
            <person name="Bell-Sakyi L."/>
            <person name="Cui X.M."/>
            <person name="Yuan T.T."/>
            <person name="Jiang B.G."/>
            <person name="Yang W.F."/>
            <person name="Lam T.T."/>
            <person name="Chang Q.C."/>
            <person name="Ding S.J."/>
            <person name="Wang X.J."/>
            <person name="Zhu J.G."/>
            <person name="Ruan X.D."/>
            <person name="Zhao L."/>
            <person name="Wei J.T."/>
            <person name="Ye R.Z."/>
            <person name="Que T.C."/>
            <person name="Du C.H."/>
            <person name="Zhou Y.H."/>
            <person name="Cheng J.X."/>
            <person name="Dai P.F."/>
            <person name="Guo W.B."/>
            <person name="Han X.H."/>
            <person name="Huang E.J."/>
            <person name="Li L.F."/>
            <person name="Wei W."/>
            <person name="Gao Y.C."/>
            <person name="Liu J.Z."/>
            <person name="Shao H.Z."/>
            <person name="Wang X."/>
            <person name="Wang C.C."/>
            <person name="Yang T.C."/>
            <person name="Huo Q.B."/>
            <person name="Li W."/>
            <person name="Chen H.Y."/>
            <person name="Chen S.E."/>
            <person name="Zhou L.G."/>
            <person name="Ni X.B."/>
            <person name="Tian J.H."/>
            <person name="Sheng Y."/>
            <person name="Liu T."/>
            <person name="Pan Y.S."/>
            <person name="Xia L.Y."/>
            <person name="Li J."/>
            <person name="Zhao F."/>
            <person name="Cao W.C."/>
        </authorList>
    </citation>
    <scope>NUCLEOTIDE SEQUENCE [LARGE SCALE GENOMIC DNA]</scope>
    <source>
        <strain evidence="1">Iper-2018</strain>
    </source>
</reference>
<gene>
    <name evidence="1" type="ORF">HPB47_001875</name>
</gene>
<dbReference type="EMBL" id="JABSTQ010010253">
    <property type="protein sequence ID" value="KAG0422286.1"/>
    <property type="molecule type" value="Genomic_DNA"/>
</dbReference>
<organism evidence="1 2">
    <name type="scientific">Ixodes persulcatus</name>
    <name type="common">Taiga tick</name>
    <dbReference type="NCBI Taxonomy" id="34615"/>
    <lineage>
        <taxon>Eukaryota</taxon>
        <taxon>Metazoa</taxon>
        <taxon>Ecdysozoa</taxon>
        <taxon>Arthropoda</taxon>
        <taxon>Chelicerata</taxon>
        <taxon>Arachnida</taxon>
        <taxon>Acari</taxon>
        <taxon>Parasitiformes</taxon>
        <taxon>Ixodida</taxon>
        <taxon>Ixodoidea</taxon>
        <taxon>Ixodidae</taxon>
        <taxon>Ixodinae</taxon>
        <taxon>Ixodes</taxon>
    </lineage>
</organism>
<comment type="caution">
    <text evidence="1">The sequence shown here is derived from an EMBL/GenBank/DDBJ whole genome shotgun (WGS) entry which is preliminary data.</text>
</comment>
<keyword evidence="2" id="KW-1185">Reference proteome</keyword>
<dbReference type="Proteomes" id="UP000805193">
    <property type="component" value="Unassembled WGS sequence"/>
</dbReference>
<evidence type="ECO:0000313" key="2">
    <source>
        <dbReference type="Proteomes" id="UP000805193"/>
    </source>
</evidence>
<accession>A0AC60PPL3</accession>
<feature type="non-terminal residue" evidence="1">
    <location>
        <position position="1"/>
    </location>
</feature>
<sequence length="165" mass="18508">SLQNFTCQLVPMTFNNLALLELRLAAAVTAVYAKGEEQVVALDMYLCPNVGQAVHELMHAIGFFHEHSRPDRDNYVSIQWNNIEEHARQSFELKTELIADTLGQPYDYESVMHYPQDSFSKSPPTPTLIPKSADVDPATLGKGYLESFLTDTDVIKINLLYGCAK</sequence>
<evidence type="ECO:0000313" key="1">
    <source>
        <dbReference type="EMBL" id="KAG0422286.1"/>
    </source>
</evidence>
<proteinExistence type="predicted"/>